<organism evidence="2 3">
    <name type="scientific">Halomonas alimentaria</name>
    <dbReference type="NCBI Taxonomy" id="147248"/>
    <lineage>
        <taxon>Bacteria</taxon>
        <taxon>Pseudomonadati</taxon>
        <taxon>Pseudomonadota</taxon>
        <taxon>Gammaproteobacteria</taxon>
        <taxon>Oceanospirillales</taxon>
        <taxon>Halomonadaceae</taxon>
        <taxon>Halomonas</taxon>
    </lineage>
</organism>
<accession>A0A7X4W7F0</accession>
<dbReference type="Proteomes" id="UP000487929">
    <property type="component" value="Unassembled WGS sequence"/>
</dbReference>
<feature type="non-terminal residue" evidence="2">
    <location>
        <position position="85"/>
    </location>
</feature>
<dbReference type="EMBL" id="WUTT01000009">
    <property type="protein sequence ID" value="NAW35802.1"/>
    <property type="molecule type" value="Genomic_DNA"/>
</dbReference>
<sequence length="85" mass="8540">ADGAGTVSYTLAASSAATGLYLAGADTSEANNEIQLVADTDADGNVTGYTGYVGGDDSTDPVFSVEVASDGEITVTQYQALEHDT</sequence>
<evidence type="ECO:0000313" key="3">
    <source>
        <dbReference type="Proteomes" id="UP000487929"/>
    </source>
</evidence>
<evidence type="ECO:0000313" key="2">
    <source>
        <dbReference type="EMBL" id="NAW35802.1"/>
    </source>
</evidence>
<name>A0A7X4W7F0_9GAMM</name>
<feature type="non-terminal residue" evidence="2">
    <location>
        <position position="1"/>
    </location>
</feature>
<gene>
    <name evidence="2" type="ORF">GRB96_15455</name>
</gene>
<proteinExistence type="predicted"/>
<dbReference type="InterPro" id="IPR043824">
    <property type="entry name" value="DUF5801"/>
</dbReference>
<dbReference type="AlphaFoldDB" id="A0A7X4W7F0"/>
<protein>
    <recommendedName>
        <fullName evidence="1">DUF5801 domain-containing protein</fullName>
    </recommendedName>
</protein>
<comment type="caution">
    <text evidence="2">The sequence shown here is derived from an EMBL/GenBank/DDBJ whole genome shotgun (WGS) entry which is preliminary data.</text>
</comment>
<evidence type="ECO:0000259" key="1">
    <source>
        <dbReference type="Pfam" id="PF19116"/>
    </source>
</evidence>
<feature type="domain" description="DUF5801" evidence="1">
    <location>
        <begin position="1"/>
        <end position="84"/>
    </location>
</feature>
<reference evidence="2 3" key="1">
    <citation type="submission" date="2019-12" db="EMBL/GenBank/DDBJ databases">
        <title>Draft genome sequencing of Halomonas alimentaria DSM 15356.</title>
        <authorList>
            <person name="Pandiyan K."/>
            <person name="Kushwaha P."/>
            <person name="Gowdham M."/>
            <person name="Chakdar H."/>
            <person name="Singh A."/>
            <person name="Kumar M."/>
            <person name="Saxena A.K."/>
        </authorList>
    </citation>
    <scope>NUCLEOTIDE SEQUENCE [LARGE SCALE GENOMIC DNA]</scope>
    <source>
        <strain evidence="2 3">DSM 15356</strain>
    </source>
</reference>
<keyword evidence="3" id="KW-1185">Reference proteome</keyword>
<dbReference type="Pfam" id="PF19116">
    <property type="entry name" value="DUF5801"/>
    <property type="match status" value="1"/>
</dbReference>